<organism evidence="5 6">
    <name type="scientific">Suhomyces tanzawaensis NRRL Y-17324</name>
    <dbReference type="NCBI Taxonomy" id="984487"/>
    <lineage>
        <taxon>Eukaryota</taxon>
        <taxon>Fungi</taxon>
        <taxon>Dikarya</taxon>
        <taxon>Ascomycota</taxon>
        <taxon>Saccharomycotina</taxon>
        <taxon>Pichiomycetes</taxon>
        <taxon>Debaryomycetaceae</taxon>
        <taxon>Suhomyces</taxon>
    </lineage>
</organism>
<keyword evidence="6" id="KW-1185">Reference proteome</keyword>
<dbReference type="InterPro" id="IPR015424">
    <property type="entry name" value="PyrdxlP-dep_Trfase"/>
</dbReference>
<evidence type="ECO:0000256" key="3">
    <source>
        <dbReference type="PIRSR" id="PIRSR001434-2"/>
    </source>
</evidence>
<comment type="cofactor">
    <cofactor evidence="1 4">
        <name>pyridoxal 5'-phosphate</name>
        <dbReference type="ChEBI" id="CHEBI:597326"/>
    </cofactor>
</comment>
<protein>
    <submittedName>
        <fullName evidence="5">Cystathionine gamma-synthase</fullName>
    </submittedName>
</protein>
<dbReference type="InterPro" id="IPR015422">
    <property type="entry name" value="PyrdxlP-dep_Trfase_small"/>
</dbReference>
<dbReference type="SUPFAM" id="SSF53383">
    <property type="entry name" value="PLP-dependent transferases"/>
    <property type="match status" value="1"/>
</dbReference>
<dbReference type="GO" id="GO:0005737">
    <property type="term" value="C:cytoplasm"/>
    <property type="evidence" value="ECO:0007669"/>
    <property type="project" value="EnsemblFungi"/>
</dbReference>
<feature type="modified residue" description="N6-(pyridoxal phosphate)lysine" evidence="3">
    <location>
        <position position="200"/>
    </location>
</feature>
<comment type="similarity">
    <text evidence="4">Belongs to the trans-sulfuration enzymes family.</text>
</comment>
<dbReference type="Gene3D" id="3.90.1150.10">
    <property type="entry name" value="Aspartate Aminotransferase, domain 1"/>
    <property type="match status" value="1"/>
</dbReference>
<dbReference type="InterPro" id="IPR054542">
    <property type="entry name" value="Cys_met_metab_PP"/>
</dbReference>
<dbReference type="OrthoDB" id="3512640at2759"/>
<name>A0A1E4SS93_9ASCO</name>
<dbReference type="PANTHER" id="PTHR11808:SF35">
    <property type="entry name" value="CYSTATHIONINE GAMMA-SYNTHASE (AFU_ORTHOLOGUE AFUA_7G01590)"/>
    <property type="match status" value="1"/>
</dbReference>
<dbReference type="EMBL" id="KV453909">
    <property type="protein sequence ID" value="ODV82262.1"/>
    <property type="molecule type" value="Genomic_DNA"/>
</dbReference>
<dbReference type="STRING" id="984487.A0A1E4SS93"/>
<accession>A0A1E4SS93</accession>
<evidence type="ECO:0000256" key="1">
    <source>
        <dbReference type="ARBA" id="ARBA00001933"/>
    </source>
</evidence>
<keyword evidence="2 3" id="KW-0663">Pyridoxal phosphate</keyword>
<dbReference type="PIRSF" id="PIRSF001434">
    <property type="entry name" value="CGS"/>
    <property type="match status" value="1"/>
</dbReference>
<evidence type="ECO:0000256" key="2">
    <source>
        <dbReference type="ARBA" id="ARBA00022898"/>
    </source>
</evidence>
<proteinExistence type="inferred from homology"/>
<dbReference type="GO" id="GO:0019346">
    <property type="term" value="P:transsulfuration"/>
    <property type="evidence" value="ECO:0007669"/>
    <property type="project" value="InterPro"/>
</dbReference>
<evidence type="ECO:0000313" key="6">
    <source>
        <dbReference type="Proteomes" id="UP000094285"/>
    </source>
</evidence>
<dbReference type="GO" id="GO:0030170">
    <property type="term" value="F:pyridoxal phosphate binding"/>
    <property type="evidence" value="ECO:0007669"/>
    <property type="project" value="InterPro"/>
</dbReference>
<reference evidence="6" key="1">
    <citation type="submission" date="2016-05" db="EMBL/GenBank/DDBJ databases">
        <title>Comparative genomics of biotechnologically important yeasts.</title>
        <authorList>
            <consortium name="DOE Joint Genome Institute"/>
            <person name="Riley R."/>
            <person name="Haridas S."/>
            <person name="Wolfe K.H."/>
            <person name="Lopes M.R."/>
            <person name="Hittinger C.T."/>
            <person name="Goker M."/>
            <person name="Salamov A."/>
            <person name="Wisecaver J."/>
            <person name="Long T.M."/>
            <person name="Aerts A.L."/>
            <person name="Barry K."/>
            <person name="Choi C."/>
            <person name="Clum A."/>
            <person name="Coughlan A.Y."/>
            <person name="Deshpande S."/>
            <person name="Douglass A.P."/>
            <person name="Hanson S.J."/>
            <person name="Klenk H.-P."/>
            <person name="Labutti K."/>
            <person name="Lapidus A."/>
            <person name="Lindquist E."/>
            <person name="Lipzen A."/>
            <person name="Meier-Kolthoff J.P."/>
            <person name="Ohm R.A."/>
            <person name="Otillar R.P."/>
            <person name="Pangilinan J."/>
            <person name="Peng Y."/>
            <person name="Rokas A."/>
            <person name="Rosa C.A."/>
            <person name="Scheuner C."/>
            <person name="Sibirny A.A."/>
            <person name="Slot J.C."/>
            <person name="Stielow J.B."/>
            <person name="Sun H."/>
            <person name="Kurtzman C.P."/>
            <person name="Blackwell M."/>
            <person name="Grigoriev I.V."/>
            <person name="Jeffries T.W."/>
        </authorList>
    </citation>
    <scope>NUCLEOTIDE SEQUENCE [LARGE SCALE GENOMIC DNA]</scope>
    <source>
        <strain evidence="6">NRRL Y-17324</strain>
    </source>
</reference>
<gene>
    <name evidence="5" type="ORF">CANTADRAFT_44491</name>
</gene>
<evidence type="ECO:0000313" key="5">
    <source>
        <dbReference type="EMBL" id="ODV82262.1"/>
    </source>
</evidence>
<dbReference type="Proteomes" id="UP000094285">
    <property type="component" value="Unassembled WGS sequence"/>
</dbReference>
<dbReference type="PANTHER" id="PTHR11808">
    <property type="entry name" value="TRANS-SULFURATION ENZYME FAMILY MEMBER"/>
    <property type="match status" value="1"/>
</dbReference>
<dbReference type="GeneID" id="30983252"/>
<dbReference type="Pfam" id="PF01053">
    <property type="entry name" value="Cys_Met_Meta_PP"/>
    <property type="match status" value="1"/>
</dbReference>
<dbReference type="Gene3D" id="3.40.640.10">
    <property type="entry name" value="Type I PLP-dependent aspartate aminotransferase-like (Major domain)"/>
    <property type="match status" value="1"/>
</dbReference>
<dbReference type="AlphaFoldDB" id="A0A1E4SS93"/>
<dbReference type="InterPro" id="IPR000277">
    <property type="entry name" value="Cys/Met-Metab_PyrdxlP-dep_enz"/>
</dbReference>
<dbReference type="PROSITE" id="PS00868">
    <property type="entry name" value="CYS_MET_METAB_PP"/>
    <property type="match status" value="1"/>
</dbReference>
<dbReference type="InterPro" id="IPR015421">
    <property type="entry name" value="PyrdxlP-dep_Trfase_major"/>
</dbReference>
<sequence length="375" mass="41420">MTGLSTRAIHGGDDTSRVPDVIPPINIATTYKYESDPENLIKYADIEQNGEVNGGGFYYSRFSHPNSELVEHSVKAITNAHVVAYSSGLSAFHAALTHYNPKVLAFGDVYHGNIGVANIFTRNQGLKQVGVDNFDQLGKGDLVLLETPVNPDGTVKDISYYAENAHKRGAYLIVDSTFAPPPLQDPFEFGADMVLHSATKFFGGHSDLLAGFLLTKSEEVRKQLFEDRKMLGTIIPNLESSMLLRSLKTLELRVLKQSQNATQIVRYFSENKDKFPALAKIDHGSLQSESFVKQQMPNGDSPVFTISLVDEKTAKYFPSKLKYFHHATSLGGVESLIEWRALSDPRVSPTLLRVSIGIENVEDLIEDLSQALRAS</sequence>
<dbReference type="GO" id="GO:0005634">
    <property type="term" value="C:nucleus"/>
    <property type="evidence" value="ECO:0007669"/>
    <property type="project" value="EnsemblFungi"/>
</dbReference>
<dbReference type="RefSeq" id="XP_020067384.1">
    <property type="nucleotide sequence ID" value="XM_020209116.1"/>
</dbReference>
<dbReference type="FunFam" id="3.40.640.10:FF:000072">
    <property type="entry name" value="Putative cystathionine beta-lyase"/>
    <property type="match status" value="1"/>
</dbReference>
<dbReference type="GO" id="GO:0016846">
    <property type="term" value="F:carbon-sulfur lyase activity"/>
    <property type="evidence" value="ECO:0007669"/>
    <property type="project" value="TreeGrafter"/>
</dbReference>
<evidence type="ECO:0000256" key="4">
    <source>
        <dbReference type="RuleBase" id="RU362118"/>
    </source>
</evidence>